<dbReference type="VEuPathDB" id="TriTrypDB:TcCLB.504163.100"/>
<dbReference type="GO" id="GO:0042026">
    <property type="term" value="P:protein refolding"/>
    <property type="evidence" value="ECO:0007669"/>
    <property type="project" value="TreeGrafter"/>
</dbReference>
<dbReference type="Gene3D" id="1.10.287.110">
    <property type="entry name" value="DnaJ domain"/>
    <property type="match status" value="1"/>
</dbReference>
<evidence type="ECO:0000313" key="5">
    <source>
        <dbReference type="Proteomes" id="UP000246121"/>
    </source>
</evidence>
<keyword evidence="2" id="KW-0812">Transmembrane</keyword>
<keyword evidence="2" id="KW-0472">Membrane</keyword>
<accession>A0A2V2VNY0</accession>
<dbReference type="AlphaFoldDB" id="A0A2V2VNY0"/>
<evidence type="ECO:0000256" key="1">
    <source>
        <dbReference type="ARBA" id="ARBA00023186"/>
    </source>
</evidence>
<protein>
    <recommendedName>
        <fullName evidence="3">J domain-containing protein</fullName>
    </recommendedName>
</protein>
<dbReference type="VEuPathDB" id="TriTrypDB:TcCLB.510301.70"/>
<evidence type="ECO:0000259" key="3">
    <source>
        <dbReference type="PROSITE" id="PS50076"/>
    </source>
</evidence>
<dbReference type="VEuPathDB" id="TriTrypDB:BCY84_16228"/>
<feature type="transmembrane region" description="Helical" evidence="2">
    <location>
        <begin position="174"/>
        <end position="199"/>
    </location>
</feature>
<dbReference type="VEuPathDB" id="TriTrypDB:C3747_73g90"/>
<feature type="domain" description="J" evidence="3">
    <location>
        <begin position="58"/>
        <end position="128"/>
    </location>
</feature>
<dbReference type="Proteomes" id="UP000246121">
    <property type="component" value="Unassembled WGS sequence"/>
</dbReference>
<name>A0A2V2VNY0_TRYCR</name>
<dbReference type="PANTHER" id="PTHR43096:SF52">
    <property type="entry name" value="DNAJ HOMOLOG 1, MITOCHONDRIAL-RELATED"/>
    <property type="match status" value="1"/>
</dbReference>
<dbReference type="VEuPathDB" id="TriTrypDB:TCDM_01101"/>
<dbReference type="InterPro" id="IPR036869">
    <property type="entry name" value="J_dom_sf"/>
</dbReference>
<dbReference type="VEuPathDB" id="TriTrypDB:TCSYLVIO_010019"/>
<dbReference type="GO" id="GO:0051082">
    <property type="term" value="F:unfolded protein binding"/>
    <property type="evidence" value="ECO:0007669"/>
    <property type="project" value="TreeGrafter"/>
</dbReference>
<gene>
    <name evidence="4" type="ORF">C4B63_13g276</name>
</gene>
<dbReference type="VEuPathDB" id="TriTrypDB:C4B63_13g276"/>
<dbReference type="GO" id="GO:0005737">
    <property type="term" value="C:cytoplasm"/>
    <property type="evidence" value="ECO:0007669"/>
    <property type="project" value="TreeGrafter"/>
</dbReference>
<feature type="transmembrane region" description="Helical" evidence="2">
    <location>
        <begin position="143"/>
        <end position="162"/>
    </location>
</feature>
<sequence>MRISSKHLVRHTCGAALTIPFKLHGNDMFRVLFCPHRLCSTTPLEQLIINAAQWDASNYYHRLGFCEEVHDLQRIKEHYRVLAKHYHPDNPSAPPNAKVAFQSIKEAYEHVASNTKKAPDRNKMDEAGFEFSDQVRRKAQMRFLGEGVGLFMAMTFVFIYIVSKHNKERLGVRYLWNFLLIFFTIQFFPRLLAAAILYACHTNYLVSLAESKEQAATSVVVERRSDGDVSVRLDGLTEEVKDKTVLQITITHVPSSSLSSSKAPTGTAAEDFNTLIAPSTSTTLTFDRGVTSVSVPAHSEGVAQYRVRAVDMRRGFILADRTLHV</sequence>
<evidence type="ECO:0000256" key="2">
    <source>
        <dbReference type="SAM" id="Phobius"/>
    </source>
</evidence>
<keyword evidence="2" id="KW-1133">Transmembrane helix</keyword>
<dbReference type="OrthoDB" id="273032at2759"/>
<organism evidence="4 5">
    <name type="scientific">Trypanosoma cruzi</name>
    <dbReference type="NCBI Taxonomy" id="5693"/>
    <lineage>
        <taxon>Eukaryota</taxon>
        <taxon>Discoba</taxon>
        <taxon>Euglenozoa</taxon>
        <taxon>Kinetoplastea</taxon>
        <taxon>Metakinetoplastina</taxon>
        <taxon>Trypanosomatida</taxon>
        <taxon>Trypanosomatidae</taxon>
        <taxon>Trypanosoma</taxon>
        <taxon>Schizotrypanum</taxon>
    </lineage>
</organism>
<proteinExistence type="predicted"/>
<comment type="caution">
    <text evidence="4">The sequence shown here is derived from an EMBL/GenBank/DDBJ whole genome shotgun (WGS) entry which is preliminary data.</text>
</comment>
<dbReference type="SUPFAM" id="SSF46565">
    <property type="entry name" value="Chaperone J-domain"/>
    <property type="match status" value="1"/>
</dbReference>
<dbReference type="PANTHER" id="PTHR43096">
    <property type="entry name" value="DNAJ HOMOLOG 1, MITOCHONDRIAL-RELATED"/>
    <property type="match status" value="1"/>
</dbReference>
<reference evidence="4 5" key="1">
    <citation type="journal article" date="2018" name="Microb. Genom.">
        <title>Expanding an expanded genome: long-read sequencing of Trypanosoma cruzi.</title>
        <authorList>
            <person name="Berna L."/>
            <person name="Rodriguez M."/>
            <person name="Chiribao M.L."/>
            <person name="Parodi-Talice A."/>
            <person name="Pita S."/>
            <person name="Rijo G."/>
            <person name="Alvarez-Valin F."/>
            <person name="Robello C."/>
        </authorList>
    </citation>
    <scope>NUCLEOTIDE SEQUENCE [LARGE SCALE GENOMIC DNA]</scope>
    <source>
        <strain evidence="4 5">Dm28c</strain>
    </source>
</reference>
<dbReference type="VEuPathDB" id="TriTrypDB:Tc_MARK_8575"/>
<keyword evidence="1" id="KW-0143">Chaperone</keyword>
<dbReference type="VEuPathDB" id="TriTrypDB:TcCL_ESM08225"/>
<evidence type="ECO:0000313" key="4">
    <source>
        <dbReference type="EMBL" id="PWU98051.1"/>
    </source>
</evidence>
<dbReference type="EMBL" id="PRFA01000013">
    <property type="protein sequence ID" value="PWU98051.1"/>
    <property type="molecule type" value="Genomic_DNA"/>
</dbReference>
<dbReference type="Pfam" id="PF00226">
    <property type="entry name" value="DnaJ"/>
    <property type="match status" value="1"/>
</dbReference>
<dbReference type="VEuPathDB" id="TriTrypDB:ECC02_003922"/>
<dbReference type="PROSITE" id="PS50076">
    <property type="entry name" value="DNAJ_2"/>
    <property type="match status" value="1"/>
</dbReference>
<dbReference type="InterPro" id="IPR001623">
    <property type="entry name" value="DnaJ_domain"/>
</dbReference>
<dbReference type="VEuPathDB" id="TriTrypDB:TcG_01252"/>
<dbReference type="VEuPathDB" id="TriTrypDB:TcYC6_0079450"/>
<dbReference type="CDD" id="cd06257">
    <property type="entry name" value="DnaJ"/>
    <property type="match status" value="1"/>
</dbReference>
<dbReference type="SMART" id="SM00271">
    <property type="entry name" value="DnaJ"/>
    <property type="match status" value="1"/>
</dbReference>
<dbReference type="VEuPathDB" id="TriTrypDB:TcBrA4_0004480"/>